<organism evidence="2 3">
    <name type="scientific">Nesidiocoris tenuis</name>
    <dbReference type="NCBI Taxonomy" id="355587"/>
    <lineage>
        <taxon>Eukaryota</taxon>
        <taxon>Metazoa</taxon>
        <taxon>Ecdysozoa</taxon>
        <taxon>Arthropoda</taxon>
        <taxon>Hexapoda</taxon>
        <taxon>Insecta</taxon>
        <taxon>Pterygota</taxon>
        <taxon>Neoptera</taxon>
        <taxon>Paraneoptera</taxon>
        <taxon>Hemiptera</taxon>
        <taxon>Heteroptera</taxon>
        <taxon>Panheteroptera</taxon>
        <taxon>Cimicomorpha</taxon>
        <taxon>Miridae</taxon>
        <taxon>Dicyphina</taxon>
        <taxon>Nesidiocoris</taxon>
    </lineage>
</organism>
<evidence type="ECO:0000313" key="3">
    <source>
        <dbReference type="Proteomes" id="UP000479000"/>
    </source>
</evidence>
<feature type="compositionally biased region" description="Basic and acidic residues" evidence="1">
    <location>
        <begin position="73"/>
        <end position="89"/>
    </location>
</feature>
<feature type="region of interest" description="Disordered" evidence="1">
    <location>
        <begin position="56"/>
        <end position="89"/>
    </location>
</feature>
<keyword evidence="3" id="KW-1185">Reference proteome</keyword>
<accession>A0A6H5HU03</accession>
<dbReference type="AlphaFoldDB" id="A0A6H5HU03"/>
<dbReference type="EMBL" id="CADCXU010032935">
    <property type="protein sequence ID" value="CAB0018495.1"/>
    <property type="molecule type" value="Genomic_DNA"/>
</dbReference>
<evidence type="ECO:0000256" key="1">
    <source>
        <dbReference type="SAM" id="MobiDB-lite"/>
    </source>
</evidence>
<name>A0A6H5HU03_9HEMI</name>
<sequence length="89" mass="10653">MKLNVTRWQAILKISLMTNYSHRAQRMKYVYQVYQSWRWSVSSLSSLFLVQDAHHRKGTDQRFPHEQQTISGENREGRGRTLRGDQWEG</sequence>
<gene>
    <name evidence="2" type="ORF">NTEN_LOCUS22356</name>
</gene>
<evidence type="ECO:0000313" key="2">
    <source>
        <dbReference type="EMBL" id="CAB0018495.1"/>
    </source>
</evidence>
<reference evidence="2 3" key="1">
    <citation type="submission" date="2020-02" db="EMBL/GenBank/DDBJ databases">
        <authorList>
            <person name="Ferguson B K."/>
        </authorList>
    </citation>
    <scope>NUCLEOTIDE SEQUENCE [LARGE SCALE GENOMIC DNA]</scope>
</reference>
<proteinExistence type="predicted"/>
<feature type="non-terminal residue" evidence="2">
    <location>
        <position position="89"/>
    </location>
</feature>
<dbReference type="Proteomes" id="UP000479000">
    <property type="component" value="Unassembled WGS sequence"/>
</dbReference>
<protein>
    <submittedName>
        <fullName evidence="2">Uncharacterized protein</fullName>
    </submittedName>
</protein>